<gene>
    <name evidence="1" type="ORF">Poly21_56540</name>
</gene>
<accession>A0A5C6B0Y2</accession>
<protein>
    <submittedName>
        <fullName evidence="1">Uncharacterized protein</fullName>
    </submittedName>
</protein>
<dbReference type="EMBL" id="SJPU01000013">
    <property type="protein sequence ID" value="TWU05447.1"/>
    <property type="molecule type" value="Genomic_DNA"/>
</dbReference>
<name>A0A5C6B0Y2_9BACT</name>
<dbReference type="RefSeq" id="WP_146410060.1">
    <property type="nucleotide sequence ID" value="NZ_SJPU01000013.1"/>
</dbReference>
<keyword evidence="2" id="KW-1185">Reference proteome</keyword>
<dbReference type="AlphaFoldDB" id="A0A5C6B0Y2"/>
<reference evidence="1 2" key="1">
    <citation type="journal article" date="2020" name="Antonie Van Leeuwenhoek">
        <title>Rhodopirellula heiligendammensis sp. nov., Rhodopirellula pilleata sp. nov., and Rhodopirellula solitaria sp. nov. isolated from natural or artificial marine surfaces in Northern Germany and California, USA, and emended description of the genus Rhodopirellula.</title>
        <authorList>
            <person name="Kallscheuer N."/>
            <person name="Wiegand S."/>
            <person name="Jogler M."/>
            <person name="Boedeker C."/>
            <person name="Peeters S.H."/>
            <person name="Rast P."/>
            <person name="Heuer A."/>
            <person name="Jetten M.S.M."/>
            <person name="Rohde M."/>
            <person name="Jogler C."/>
        </authorList>
    </citation>
    <scope>NUCLEOTIDE SEQUENCE [LARGE SCALE GENOMIC DNA]</scope>
    <source>
        <strain evidence="1 2">Poly21</strain>
    </source>
</reference>
<dbReference type="Proteomes" id="UP000319908">
    <property type="component" value="Unassembled WGS sequence"/>
</dbReference>
<evidence type="ECO:0000313" key="2">
    <source>
        <dbReference type="Proteomes" id="UP000319908"/>
    </source>
</evidence>
<proteinExistence type="predicted"/>
<evidence type="ECO:0000313" key="1">
    <source>
        <dbReference type="EMBL" id="TWU05447.1"/>
    </source>
</evidence>
<organism evidence="1 2">
    <name type="scientific">Allorhodopirellula heiligendammensis</name>
    <dbReference type="NCBI Taxonomy" id="2714739"/>
    <lineage>
        <taxon>Bacteria</taxon>
        <taxon>Pseudomonadati</taxon>
        <taxon>Planctomycetota</taxon>
        <taxon>Planctomycetia</taxon>
        <taxon>Pirellulales</taxon>
        <taxon>Pirellulaceae</taxon>
        <taxon>Allorhodopirellula</taxon>
    </lineage>
</organism>
<comment type="caution">
    <text evidence="1">The sequence shown here is derived from an EMBL/GenBank/DDBJ whole genome shotgun (WGS) entry which is preliminary data.</text>
</comment>
<sequence length="139" mass="15547">MTLRHIILTVVGICGLIWLVNGLRTRNGHGVDAGTANSRIHQRFEIPADAKDVNYASTVWSSRADFSISKASFLKWVDKRRWKLEEVRNGKHLFIPADSSLDSKMMSSGYVFDGMDGDVGYVGVYDDDLGRASVSYMTR</sequence>